<name>A0AAD6X0C7_9AGAR</name>
<evidence type="ECO:0000313" key="4">
    <source>
        <dbReference type="Proteomes" id="UP001218188"/>
    </source>
</evidence>
<evidence type="ECO:0000256" key="1">
    <source>
        <dbReference type="SAM" id="MobiDB-lite"/>
    </source>
</evidence>
<reference evidence="3" key="1">
    <citation type="submission" date="2023-03" db="EMBL/GenBank/DDBJ databases">
        <title>Massive genome expansion in bonnet fungi (Mycena s.s.) driven by repeated elements and novel gene families across ecological guilds.</title>
        <authorList>
            <consortium name="Lawrence Berkeley National Laboratory"/>
            <person name="Harder C.B."/>
            <person name="Miyauchi S."/>
            <person name="Viragh M."/>
            <person name="Kuo A."/>
            <person name="Thoen E."/>
            <person name="Andreopoulos B."/>
            <person name="Lu D."/>
            <person name="Skrede I."/>
            <person name="Drula E."/>
            <person name="Henrissat B."/>
            <person name="Morin E."/>
            <person name="Kohler A."/>
            <person name="Barry K."/>
            <person name="LaButti K."/>
            <person name="Morin E."/>
            <person name="Salamov A."/>
            <person name="Lipzen A."/>
            <person name="Mereny Z."/>
            <person name="Hegedus B."/>
            <person name="Baldrian P."/>
            <person name="Stursova M."/>
            <person name="Weitz H."/>
            <person name="Taylor A."/>
            <person name="Grigoriev I.V."/>
            <person name="Nagy L.G."/>
            <person name="Martin F."/>
            <person name="Kauserud H."/>
        </authorList>
    </citation>
    <scope>NUCLEOTIDE SEQUENCE</scope>
    <source>
        <strain evidence="3">CBHHK200</strain>
    </source>
</reference>
<feature type="compositionally biased region" description="Polar residues" evidence="1">
    <location>
        <begin position="82"/>
        <end position="97"/>
    </location>
</feature>
<dbReference type="Proteomes" id="UP001218188">
    <property type="component" value="Unassembled WGS sequence"/>
</dbReference>
<dbReference type="Gene3D" id="1.25.10.10">
    <property type="entry name" value="Leucine-rich Repeat Variant"/>
    <property type="match status" value="1"/>
</dbReference>
<proteinExistence type="predicted"/>
<dbReference type="InterPro" id="IPR016024">
    <property type="entry name" value="ARM-type_fold"/>
</dbReference>
<dbReference type="AlphaFoldDB" id="A0AAD6X0C7"/>
<accession>A0AAD6X0C7</accession>
<organism evidence="3 4">
    <name type="scientific">Mycena alexandri</name>
    <dbReference type="NCBI Taxonomy" id="1745969"/>
    <lineage>
        <taxon>Eukaryota</taxon>
        <taxon>Fungi</taxon>
        <taxon>Dikarya</taxon>
        <taxon>Basidiomycota</taxon>
        <taxon>Agaricomycotina</taxon>
        <taxon>Agaricomycetes</taxon>
        <taxon>Agaricomycetidae</taxon>
        <taxon>Agaricales</taxon>
        <taxon>Marasmiineae</taxon>
        <taxon>Mycenaceae</taxon>
        <taxon>Mycena</taxon>
    </lineage>
</organism>
<dbReference type="InterPro" id="IPR011989">
    <property type="entry name" value="ARM-like"/>
</dbReference>
<dbReference type="EMBL" id="JARJCM010000077">
    <property type="protein sequence ID" value="KAJ7031912.1"/>
    <property type="molecule type" value="Genomic_DNA"/>
</dbReference>
<comment type="caution">
    <text evidence="3">The sequence shown here is derived from an EMBL/GenBank/DDBJ whole genome shotgun (WGS) entry which is preliminary data.</text>
</comment>
<gene>
    <name evidence="3" type="ORF">C8F04DRAFT_1185376</name>
</gene>
<evidence type="ECO:0000313" key="3">
    <source>
        <dbReference type="EMBL" id="KAJ7031912.1"/>
    </source>
</evidence>
<sequence>MESVVPQEITTELTQILSNLLLGDNEIRSNAETAVNERLAHTPELYLLALAQFAVSADTEVMRSFSLVLLRRLLFRPSPTSTTQPNSASTSPLTGTLQHQQQQAYQSQNLPRLTLYDHLSSQTLTTLERLLLHSLQQESSSLVRRKRSIPCVILREKECGDGRPWHALQALAFEMTQAGLPGASGTLSTQNVATGKSARKRAYRVFAGCPNLVMDLQTDAVLGVFQRGLQDVESIDVKQAALLSAVAYLNAAEPGQLSQSLSLMHPMLETLHTLAQMLPTA</sequence>
<feature type="domain" description="IPO4/5-like TPR repeats" evidence="2">
    <location>
        <begin position="197"/>
        <end position="276"/>
    </location>
</feature>
<dbReference type="SUPFAM" id="SSF48371">
    <property type="entry name" value="ARM repeat"/>
    <property type="match status" value="1"/>
</dbReference>
<dbReference type="InterPro" id="IPR057672">
    <property type="entry name" value="TPR_IPO4/5"/>
</dbReference>
<keyword evidence="4" id="KW-1185">Reference proteome</keyword>
<dbReference type="Pfam" id="PF25780">
    <property type="entry name" value="TPR_IPO5"/>
    <property type="match status" value="1"/>
</dbReference>
<protein>
    <recommendedName>
        <fullName evidence="2">IPO4/5-like TPR repeats domain-containing protein</fullName>
    </recommendedName>
</protein>
<feature type="region of interest" description="Disordered" evidence="1">
    <location>
        <begin position="78"/>
        <end position="102"/>
    </location>
</feature>
<feature type="non-terminal residue" evidence="3">
    <location>
        <position position="1"/>
    </location>
</feature>
<evidence type="ECO:0000259" key="2">
    <source>
        <dbReference type="Pfam" id="PF25780"/>
    </source>
</evidence>